<dbReference type="OrthoDB" id="119121at2759"/>
<dbReference type="PANTHER" id="PTHR37204:SF1">
    <property type="entry name" value="TRANSMEMBRANE PROTEIN"/>
    <property type="match status" value="1"/>
</dbReference>
<comment type="caution">
    <text evidence="2">The sequence shown here is derived from an EMBL/GenBank/DDBJ whole genome shotgun (WGS) entry which is preliminary data.</text>
</comment>
<evidence type="ECO:0000256" key="1">
    <source>
        <dbReference type="SAM" id="Phobius"/>
    </source>
</evidence>
<sequence length="352" mass="38467">MFRRGASHIDIERGKHVSSHSFSLRSFLRRYSFIFVIVSCACLLLIITQGLRRLSQRRLVDSEHETCARKLARLGVDTTNGGPASVRENIYARMDGNILQNGLSLGGVITQGLKQSDLFVFSEVATSGVTITPVLKPLDIPVRAMILPLLDYEVSGRIKASVEKLLLPVLPIGAVWMQDSKLYHATLYHASSHAIPVQATPNEVEEEARAIRGVAGSSCPIKGVLDRIIITTSGVIVACWQVQASGTEPTDLRKDLAQALPKSPPKEGQMVKEPSILHTTIARLLKPPEEIGQSVEATAVELAVRELSNSLCGVTAAFEEVWFVEEQDLLALALEGHYIKHPAPLRCPRTST</sequence>
<keyword evidence="1" id="KW-1133">Transmembrane helix</keyword>
<keyword evidence="1" id="KW-0472">Membrane</keyword>
<gene>
    <name evidence="2" type="ORF">CEUSTIGMA_g5618.t1</name>
</gene>
<dbReference type="Proteomes" id="UP000232323">
    <property type="component" value="Unassembled WGS sequence"/>
</dbReference>
<evidence type="ECO:0000313" key="2">
    <source>
        <dbReference type="EMBL" id="GAX78176.1"/>
    </source>
</evidence>
<feature type="transmembrane region" description="Helical" evidence="1">
    <location>
        <begin position="31"/>
        <end position="48"/>
    </location>
</feature>
<reference evidence="2 3" key="1">
    <citation type="submission" date="2017-08" db="EMBL/GenBank/DDBJ databases">
        <title>Acidophilic green algal genome provides insights into adaptation to an acidic environment.</title>
        <authorList>
            <person name="Hirooka S."/>
            <person name="Hirose Y."/>
            <person name="Kanesaki Y."/>
            <person name="Higuchi S."/>
            <person name="Fujiwara T."/>
            <person name="Onuma R."/>
            <person name="Era A."/>
            <person name="Ohbayashi R."/>
            <person name="Uzuka A."/>
            <person name="Nozaki H."/>
            <person name="Yoshikawa H."/>
            <person name="Miyagishima S.Y."/>
        </authorList>
    </citation>
    <scope>NUCLEOTIDE SEQUENCE [LARGE SCALE GENOMIC DNA]</scope>
    <source>
        <strain evidence="2 3">NIES-2499</strain>
    </source>
</reference>
<protein>
    <submittedName>
        <fullName evidence="2">Uncharacterized protein</fullName>
    </submittedName>
</protein>
<organism evidence="2 3">
    <name type="scientific">Chlamydomonas eustigma</name>
    <dbReference type="NCBI Taxonomy" id="1157962"/>
    <lineage>
        <taxon>Eukaryota</taxon>
        <taxon>Viridiplantae</taxon>
        <taxon>Chlorophyta</taxon>
        <taxon>core chlorophytes</taxon>
        <taxon>Chlorophyceae</taxon>
        <taxon>CS clade</taxon>
        <taxon>Chlamydomonadales</taxon>
        <taxon>Chlamydomonadaceae</taxon>
        <taxon>Chlamydomonas</taxon>
    </lineage>
</organism>
<dbReference type="AlphaFoldDB" id="A0A250X555"/>
<evidence type="ECO:0000313" key="3">
    <source>
        <dbReference type="Proteomes" id="UP000232323"/>
    </source>
</evidence>
<accession>A0A250X555</accession>
<dbReference type="EMBL" id="BEGY01000030">
    <property type="protein sequence ID" value="GAX78176.1"/>
    <property type="molecule type" value="Genomic_DNA"/>
</dbReference>
<proteinExistence type="predicted"/>
<dbReference type="STRING" id="1157962.A0A250X555"/>
<keyword evidence="1" id="KW-0812">Transmembrane</keyword>
<keyword evidence="3" id="KW-1185">Reference proteome</keyword>
<dbReference type="PANTHER" id="PTHR37204">
    <property type="entry name" value="TRANSMEMBRANE PROTEIN"/>
    <property type="match status" value="1"/>
</dbReference>
<name>A0A250X555_9CHLO</name>